<reference evidence="2" key="1">
    <citation type="submission" date="2021-03" db="EMBL/GenBank/DDBJ databases">
        <authorList>
            <person name="Li Z."/>
            <person name="Yang C."/>
        </authorList>
    </citation>
    <scope>NUCLEOTIDE SEQUENCE</scope>
    <source>
        <strain evidence="2">Dzin_1.0</strain>
        <tissue evidence="2">Leaf</tissue>
    </source>
</reference>
<comment type="caution">
    <text evidence="2">The sequence shown here is derived from an EMBL/GenBank/DDBJ whole genome shotgun (WGS) entry which is preliminary data.</text>
</comment>
<dbReference type="EMBL" id="JAGGNH010000003">
    <property type="protein sequence ID" value="KAJ0979930.1"/>
    <property type="molecule type" value="Genomic_DNA"/>
</dbReference>
<keyword evidence="1" id="KW-1133">Transmembrane helix</keyword>
<organism evidence="2 3">
    <name type="scientific">Dioscorea zingiberensis</name>
    <dbReference type="NCBI Taxonomy" id="325984"/>
    <lineage>
        <taxon>Eukaryota</taxon>
        <taxon>Viridiplantae</taxon>
        <taxon>Streptophyta</taxon>
        <taxon>Embryophyta</taxon>
        <taxon>Tracheophyta</taxon>
        <taxon>Spermatophyta</taxon>
        <taxon>Magnoliopsida</taxon>
        <taxon>Liliopsida</taxon>
        <taxon>Dioscoreales</taxon>
        <taxon>Dioscoreaceae</taxon>
        <taxon>Dioscorea</taxon>
    </lineage>
</organism>
<evidence type="ECO:0000313" key="3">
    <source>
        <dbReference type="Proteomes" id="UP001085076"/>
    </source>
</evidence>
<dbReference type="PANTHER" id="PTHR13160">
    <property type="entry name" value="OLIGOSACCHARYLTRANSFERASE COMPLEX SUBUNIT OSTC"/>
    <property type="match status" value="1"/>
</dbReference>
<dbReference type="AlphaFoldDB" id="A0A9D5CX42"/>
<keyword evidence="1" id="KW-0812">Transmembrane</keyword>
<proteinExistence type="predicted"/>
<evidence type="ECO:0000313" key="2">
    <source>
        <dbReference type="EMBL" id="KAJ0979930.1"/>
    </source>
</evidence>
<protein>
    <submittedName>
        <fullName evidence="2">Uncharacterized protein</fullName>
    </submittedName>
</protein>
<dbReference type="PANTHER" id="PTHR13160:SF4">
    <property type="entry name" value="OLIGOSACCHARYLTRANSFERASE COMPLEX SUBUNIT OSTC"/>
    <property type="match status" value="1"/>
</dbReference>
<keyword evidence="1" id="KW-0472">Membrane</keyword>
<accession>A0A9D5CX42</accession>
<dbReference type="Proteomes" id="UP001085076">
    <property type="component" value="Miscellaneous, Linkage group lg03"/>
</dbReference>
<reference evidence="2" key="2">
    <citation type="journal article" date="2022" name="Hortic Res">
        <title>The genome of Dioscorea zingiberensis sheds light on the biosynthesis, origin and evolution of the medicinally important diosgenin saponins.</title>
        <authorList>
            <person name="Li Y."/>
            <person name="Tan C."/>
            <person name="Li Z."/>
            <person name="Guo J."/>
            <person name="Li S."/>
            <person name="Chen X."/>
            <person name="Wang C."/>
            <person name="Dai X."/>
            <person name="Yang H."/>
            <person name="Song W."/>
            <person name="Hou L."/>
            <person name="Xu J."/>
            <person name="Tong Z."/>
            <person name="Xu A."/>
            <person name="Yuan X."/>
            <person name="Wang W."/>
            <person name="Yang Q."/>
            <person name="Chen L."/>
            <person name="Sun Z."/>
            <person name="Wang K."/>
            <person name="Pan B."/>
            <person name="Chen J."/>
            <person name="Bao Y."/>
            <person name="Liu F."/>
            <person name="Qi X."/>
            <person name="Gang D.R."/>
            <person name="Wen J."/>
            <person name="Li J."/>
        </authorList>
    </citation>
    <scope>NUCLEOTIDE SEQUENCE</scope>
    <source>
        <strain evidence="2">Dzin_1.0</strain>
    </source>
</reference>
<dbReference type="GO" id="GO:0008250">
    <property type="term" value="C:oligosaccharyltransferase complex"/>
    <property type="evidence" value="ECO:0007669"/>
    <property type="project" value="InterPro"/>
</dbReference>
<keyword evidence="3" id="KW-1185">Reference proteome</keyword>
<dbReference type="InterPro" id="IPR042416">
    <property type="entry name" value="OSTC"/>
</dbReference>
<sequence length="56" mass="6342">MFVLGGLGIIFMDLALDRNRAYSVRVTYASFGISAVVISYLMTMLFIRIKIPGYLY</sequence>
<gene>
    <name evidence="2" type="ORF">J5N97_015404</name>
</gene>
<dbReference type="OrthoDB" id="10256333at2759"/>
<evidence type="ECO:0000256" key="1">
    <source>
        <dbReference type="SAM" id="Phobius"/>
    </source>
</evidence>
<name>A0A9D5CX42_9LILI</name>
<feature type="transmembrane region" description="Helical" evidence="1">
    <location>
        <begin position="27"/>
        <end position="47"/>
    </location>
</feature>